<dbReference type="Gene3D" id="3.30.70.270">
    <property type="match status" value="1"/>
</dbReference>
<evidence type="ECO:0000313" key="3">
    <source>
        <dbReference type="EMBL" id="QLH13261.1"/>
    </source>
</evidence>
<reference evidence="3 4" key="1">
    <citation type="submission" date="2020-07" db="EMBL/GenBank/DDBJ databases">
        <title>The complete genome of Paracoccus pantotrophus ACCC 10489.</title>
        <authorList>
            <person name="Si Y."/>
        </authorList>
    </citation>
    <scope>NUCLEOTIDE SEQUENCE [LARGE SCALE GENOMIC DNA]</scope>
    <source>
        <strain evidence="3 4">ACCC10489</strain>
    </source>
</reference>
<protein>
    <recommendedName>
        <fullName evidence="1">diguanylate cyclase</fullName>
        <ecNumber evidence="1">2.7.7.65</ecNumber>
    </recommendedName>
</protein>
<dbReference type="RefSeq" id="WP_024842465.1">
    <property type="nucleotide sequence ID" value="NZ_RIAQ01000021.1"/>
</dbReference>
<name>A0A7H9BTR2_PARPN</name>
<dbReference type="GO" id="GO:0052621">
    <property type="term" value="F:diguanylate cyclase activity"/>
    <property type="evidence" value="ECO:0007669"/>
    <property type="project" value="UniProtKB-EC"/>
</dbReference>
<proteinExistence type="predicted"/>
<dbReference type="PANTHER" id="PTHR45138:SF24">
    <property type="entry name" value="DIGUANYLATE CYCLASE DGCC-RELATED"/>
    <property type="match status" value="1"/>
</dbReference>
<dbReference type="InterPro" id="IPR050469">
    <property type="entry name" value="Diguanylate_Cyclase"/>
</dbReference>
<dbReference type="InterPro" id="IPR043128">
    <property type="entry name" value="Rev_trsase/Diguanyl_cyclase"/>
</dbReference>
<dbReference type="GO" id="GO:0005886">
    <property type="term" value="C:plasma membrane"/>
    <property type="evidence" value="ECO:0007669"/>
    <property type="project" value="TreeGrafter"/>
</dbReference>
<dbReference type="InterPro" id="IPR000160">
    <property type="entry name" value="GGDEF_dom"/>
</dbReference>
<dbReference type="GO" id="GO:0043709">
    <property type="term" value="P:cell adhesion involved in single-species biofilm formation"/>
    <property type="evidence" value="ECO:0007669"/>
    <property type="project" value="TreeGrafter"/>
</dbReference>
<dbReference type="Proteomes" id="UP000509322">
    <property type="component" value="Chromosome 1"/>
</dbReference>
<dbReference type="PANTHER" id="PTHR45138">
    <property type="entry name" value="REGULATORY COMPONENTS OF SENSORY TRANSDUCTION SYSTEM"/>
    <property type="match status" value="1"/>
</dbReference>
<sequence length="324" mass="35823">MKDAVVDMRNLSELMPMHLMVDRAGVMVSRGKTLAKVLGRASRLEDAFIPADNLGHRIRFEELFSQLGGGKRVFLQLRHHRDVSLRGHGLHVSPDIAMLNLGFGIYLSAAVQKFGLTDSDFPPSDLAMEFLFLHEANRAALLELSRINTSLEGARQSAQILSITDPLTGLLNRRGFDVVFSRAFDARARNPFALVHLDLDHFKQVNDRFGHAAGDRVLVEVASVLASGVRSGDRVCRIGGDEFLILIFSERPKEDSMTVCTRMIHQIMSAKTCPCRITASMGVAVSDSRRVSRQQHLYEMADAALYQAKLAGKGRVVLWADPGS</sequence>
<dbReference type="PROSITE" id="PS50887">
    <property type="entry name" value="GGDEF"/>
    <property type="match status" value="1"/>
</dbReference>
<dbReference type="InterPro" id="IPR029787">
    <property type="entry name" value="Nucleotide_cyclase"/>
</dbReference>
<dbReference type="EC" id="2.7.7.65" evidence="1"/>
<dbReference type="AlphaFoldDB" id="A0A7H9BTR2"/>
<accession>A0A7H9BTR2</accession>
<gene>
    <name evidence="3" type="ORF">HYQ43_02930</name>
</gene>
<dbReference type="SMART" id="SM00267">
    <property type="entry name" value="GGDEF"/>
    <property type="match status" value="1"/>
</dbReference>
<organism evidence="3 4">
    <name type="scientific">Paracoccus pantotrophus</name>
    <name type="common">Thiosphaera pantotropha</name>
    <dbReference type="NCBI Taxonomy" id="82367"/>
    <lineage>
        <taxon>Bacteria</taxon>
        <taxon>Pseudomonadati</taxon>
        <taxon>Pseudomonadota</taxon>
        <taxon>Alphaproteobacteria</taxon>
        <taxon>Rhodobacterales</taxon>
        <taxon>Paracoccaceae</taxon>
        <taxon>Paracoccus</taxon>
    </lineage>
</organism>
<evidence type="ECO:0000256" key="1">
    <source>
        <dbReference type="ARBA" id="ARBA00012528"/>
    </source>
</evidence>
<dbReference type="FunFam" id="3.30.70.270:FF:000001">
    <property type="entry name" value="Diguanylate cyclase domain protein"/>
    <property type="match status" value="1"/>
</dbReference>
<dbReference type="GO" id="GO:1902201">
    <property type="term" value="P:negative regulation of bacterial-type flagellum-dependent cell motility"/>
    <property type="evidence" value="ECO:0007669"/>
    <property type="project" value="TreeGrafter"/>
</dbReference>
<feature type="domain" description="GGDEF" evidence="2">
    <location>
        <begin position="190"/>
        <end position="321"/>
    </location>
</feature>
<dbReference type="SUPFAM" id="SSF55073">
    <property type="entry name" value="Nucleotide cyclase"/>
    <property type="match status" value="1"/>
</dbReference>
<evidence type="ECO:0000259" key="2">
    <source>
        <dbReference type="PROSITE" id="PS50887"/>
    </source>
</evidence>
<dbReference type="Pfam" id="PF00990">
    <property type="entry name" value="GGDEF"/>
    <property type="match status" value="1"/>
</dbReference>
<dbReference type="CDD" id="cd01949">
    <property type="entry name" value="GGDEF"/>
    <property type="match status" value="1"/>
</dbReference>
<dbReference type="NCBIfam" id="TIGR00254">
    <property type="entry name" value="GGDEF"/>
    <property type="match status" value="1"/>
</dbReference>
<dbReference type="EMBL" id="CP058689">
    <property type="protein sequence ID" value="QLH13261.1"/>
    <property type="molecule type" value="Genomic_DNA"/>
</dbReference>
<evidence type="ECO:0000313" key="4">
    <source>
        <dbReference type="Proteomes" id="UP000509322"/>
    </source>
</evidence>